<dbReference type="Gene3D" id="2.40.50.230">
    <property type="entry name" value="Gp5 N-terminal domain"/>
    <property type="match status" value="1"/>
</dbReference>
<dbReference type="RefSeq" id="WP_184843369.1">
    <property type="nucleotide sequence ID" value="NZ_JACHMN010000003.1"/>
</dbReference>
<dbReference type="AlphaFoldDB" id="A0A841BZE2"/>
<comment type="caution">
    <text evidence="2">The sequence shown here is derived from an EMBL/GenBank/DDBJ whole genome shotgun (WGS) entry which is preliminary data.</text>
</comment>
<dbReference type="InterPro" id="IPR037026">
    <property type="entry name" value="Vgr_OB-fold_dom_sf"/>
</dbReference>
<dbReference type="Pfam" id="PF04717">
    <property type="entry name" value="Phage_base_V"/>
    <property type="match status" value="1"/>
</dbReference>
<protein>
    <submittedName>
        <fullName evidence="2">Phage protein D/phage baseplate assembly protein gpV</fullName>
    </submittedName>
</protein>
<evidence type="ECO:0000313" key="2">
    <source>
        <dbReference type="EMBL" id="MBB5872956.1"/>
    </source>
</evidence>
<keyword evidence="3" id="KW-1185">Reference proteome</keyword>
<dbReference type="InterPro" id="IPR006531">
    <property type="entry name" value="Gp5/Vgr_OB"/>
</dbReference>
<dbReference type="SUPFAM" id="SSF69255">
    <property type="entry name" value="gp5 N-terminal domain-like"/>
    <property type="match status" value="1"/>
</dbReference>
<evidence type="ECO:0000313" key="3">
    <source>
        <dbReference type="Proteomes" id="UP000587527"/>
    </source>
</evidence>
<accession>A0A841BZE2</accession>
<feature type="domain" description="Gp5/Type VI secretion system Vgr protein OB-fold" evidence="1">
    <location>
        <begin position="325"/>
        <end position="397"/>
    </location>
</feature>
<proteinExistence type="predicted"/>
<name>A0A841BZE2_9ACTN</name>
<dbReference type="EMBL" id="JACHMN010000003">
    <property type="protein sequence ID" value="MBB5872956.1"/>
    <property type="molecule type" value="Genomic_DNA"/>
</dbReference>
<sequence length="494" mass="51769">MIIPPLTIRLDGARLDARVLALRVAGQLSQPAQAEVTLDADASWAFGARLQIEVGDDELFDGEVTAVELVRGPGSERALLLRGYDKLHQLRKRQLPRVFTHVTIADLARELTADLGITVQCPDPGSSIERLVQHRQSDWELLSQTAARCGRYLVLDGDTLVIDGLRPRGAAVELKVGDSLWQCRVEANVDRAVREVSSIGWHPRLGEVTTGRAADRGFKPGGKLDPGAGGTRTLLDQSVDLQTEAAQAALDRSAARVVCLSGTARGDVALRPGRTVAVTGLDDAIDGAYPICSAVHTVTAEGYRTVFGTEPPAPAALPTGASVTLGKVTSVNDPDAKGRVQVSLLAYGDLDIGWLGVLCPGAGPGKGIVALPDPGDLVVIALPHENPAEGIVLGAIYGPETPKDTGVSGGSVQRWTLHSGGGQSIVIDDSEKSIKMANADGSSLELAPGTVRLLAHTDLVIEAPGHSMTIRAASVDFERALLPVPSLDVSAVLP</sequence>
<evidence type="ECO:0000259" key="1">
    <source>
        <dbReference type="Pfam" id="PF04717"/>
    </source>
</evidence>
<dbReference type="SUPFAM" id="SSF69279">
    <property type="entry name" value="Phage tail proteins"/>
    <property type="match status" value="1"/>
</dbReference>
<dbReference type="Proteomes" id="UP000587527">
    <property type="component" value="Unassembled WGS sequence"/>
</dbReference>
<reference evidence="2 3" key="1">
    <citation type="submission" date="2020-08" db="EMBL/GenBank/DDBJ databases">
        <title>Sequencing the genomes of 1000 actinobacteria strains.</title>
        <authorList>
            <person name="Klenk H.-P."/>
        </authorList>
    </citation>
    <scope>NUCLEOTIDE SEQUENCE [LARGE SCALE GENOMIC DNA]</scope>
    <source>
        <strain evidence="2 3">DSM 45362</strain>
    </source>
</reference>
<gene>
    <name evidence="2" type="ORF">F4553_006390</name>
</gene>
<organism evidence="2 3">
    <name type="scientific">Allocatelliglobosispora scoriae</name>
    <dbReference type="NCBI Taxonomy" id="643052"/>
    <lineage>
        <taxon>Bacteria</taxon>
        <taxon>Bacillati</taxon>
        <taxon>Actinomycetota</taxon>
        <taxon>Actinomycetes</taxon>
        <taxon>Micromonosporales</taxon>
        <taxon>Micromonosporaceae</taxon>
        <taxon>Allocatelliglobosispora</taxon>
    </lineage>
</organism>